<sequence length="512" mass="59832">MKKKQYFITNDPSIHLTSEEGFSNHTIDDYTVFCHEDLECTLSRNNVTQKSMQRVTLSLSKCDVEARKQNGTVTILGFIIDPNQPEAANQDIADTLAKSTSTTHLFKALELLTGKFALFYTSETHTMLLTDFFSERQLYYWKRDDYYYISSSDKLILDVLQLSPEISTEKKTLVDDPLFLNINEHWLLSEEDWDERIKKLIPNQYLDIRKNKTERLPIFVSNQLEEAEVLTAFKTYLQNVMKAITLRYTSIYFPITAGYDSRLLLAASIQWKDNMKFYIFNSGKTYVLRDVKIAKQIAKKFHLDFEEIKVPDMSPAFKKEFASHFIVPRFLSKTRNIAWFKEHITTPTVNISGGGGNLKGVYDEAAFTTIDDICKAIEYENIPIHKKALEKWRVEARPYAEQYNIPLNDLFFQELRMAKWAAKMYHEADITAVDYYSPLNSRHIMYMAFLNIPAERRHKPASILFKTLTEDMLPGATQIPYNPKTWRDYIKSIIPYQRIKKQVRLVRYGNKL</sequence>
<dbReference type="RefSeq" id="WP_379976677.1">
    <property type="nucleotide sequence ID" value="NZ_JBHSFV010000001.1"/>
</dbReference>
<dbReference type="Proteomes" id="UP001596043">
    <property type="component" value="Unassembled WGS sequence"/>
</dbReference>
<accession>A0ABV9HSK1</accession>
<reference evidence="2" key="1">
    <citation type="journal article" date="2019" name="Int. J. Syst. Evol. Microbiol.">
        <title>The Global Catalogue of Microorganisms (GCM) 10K type strain sequencing project: providing services to taxonomists for standard genome sequencing and annotation.</title>
        <authorList>
            <consortium name="The Broad Institute Genomics Platform"/>
            <consortium name="The Broad Institute Genome Sequencing Center for Infectious Disease"/>
            <person name="Wu L."/>
            <person name="Ma J."/>
        </authorList>
    </citation>
    <scope>NUCLEOTIDE SEQUENCE [LARGE SCALE GENOMIC DNA]</scope>
    <source>
        <strain evidence="2">YJ-61-S</strain>
    </source>
</reference>
<evidence type="ECO:0008006" key="3">
    <source>
        <dbReference type="Google" id="ProtNLM"/>
    </source>
</evidence>
<comment type="caution">
    <text evidence="1">The sequence shown here is derived from an EMBL/GenBank/DDBJ whole genome shotgun (WGS) entry which is preliminary data.</text>
</comment>
<protein>
    <recommendedName>
        <fullName evidence="3">Asparagine synthetase domain-containing protein</fullName>
    </recommendedName>
</protein>
<evidence type="ECO:0000313" key="1">
    <source>
        <dbReference type="EMBL" id="MFC4632478.1"/>
    </source>
</evidence>
<dbReference type="SUPFAM" id="SSF56235">
    <property type="entry name" value="N-terminal nucleophile aminohydrolases (Ntn hydrolases)"/>
    <property type="match status" value="1"/>
</dbReference>
<dbReference type="EMBL" id="JBHSFV010000001">
    <property type="protein sequence ID" value="MFC4632478.1"/>
    <property type="molecule type" value="Genomic_DNA"/>
</dbReference>
<gene>
    <name evidence="1" type="ORF">ACFO3O_01055</name>
</gene>
<dbReference type="InterPro" id="IPR029055">
    <property type="entry name" value="Ntn_hydrolases_N"/>
</dbReference>
<dbReference type="SUPFAM" id="SSF52402">
    <property type="entry name" value="Adenine nucleotide alpha hydrolases-like"/>
    <property type="match status" value="1"/>
</dbReference>
<organism evidence="1 2">
    <name type="scientific">Dokdonia ponticola</name>
    <dbReference type="NCBI Taxonomy" id="2041041"/>
    <lineage>
        <taxon>Bacteria</taxon>
        <taxon>Pseudomonadati</taxon>
        <taxon>Bacteroidota</taxon>
        <taxon>Flavobacteriia</taxon>
        <taxon>Flavobacteriales</taxon>
        <taxon>Flavobacteriaceae</taxon>
        <taxon>Dokdonia</taxon>
    </lineage>
</organism>
<proteinExistence type="predicted"/>
<evidence type="ECO:0000313" key="2">
    <source>
        <dbReference type="Proteomes" id="UP001596043"/>
    </source>
</evidence>
<keyword evidence="2" id="KW-1185">Reference proteome</keyword>
<dbReference type="Gene3D" id="3.60.20.10">
    <property type="entry name" value="Glutamine Phosphoribosylpyrophosphate, subunit 1, domain 1"/>
    <property type="match status" value="1"/>
</dbReference>
<name>A0ABV9HSK1_9FLAO</name>